<proteinExistence type="predicted"/>
<gene>
    <name evidence="2" type="ORF">H8E19_13635</name>
</gene>
<protein>
    <submittedName>
        <fullName evidence="2">MBL fold metallo-hydrolase</fullName>
    </submittedName>
</protein>
<dbReference type="Pfam" id="PF00753">
    <property type="entry name" value="Lactamase_B"/>
    <property type="match status" value="1"/>
</dbReference>
<name>A0A8J6N013_9DELT</name>
<dbReference type="Gene3D" id="3.60.15.10">
    <property type="entry name" value="Ribonuclease Z/Hydroxyacylglutathione hydrolase-like"/>
    <property type="match status" value="1"/>
</dbReference>
<comment type="caution">
    <text evidence="2">The sequence shown here is derived from an EMBL/GenBank/DDBJ whole genome shotgun (WGS) entry which is preliminary data.</text>
</comment>
<dbReference type="InterPro" id="IPR036866">
    <property type="entry name" value="RibonucZ/Hydroxyglut_hydro"/>
</dbReference>
<dbReference type="InterPro" id="IPR001279">
    <property type="entry name" value="Metallo-B-lactamas"/>
</dbReference>
<dbReference type="SMART" id="SM00849">
    <property type="entry name" value="Lactamase_B"/>
    <property type="match status" value="1"/>
</dbReference>
<dbReference type="EMBL" id="JACNJD010000280">
    <property type="protein sequence ID" value="MBC8178442.1"/>
    <property type="molecule type" value="Genomic_DNA"/>
</dbReference>
<evidence type="ECO:0000313" key="3">
    <source>
        <dbReference type="Proteomes" id="UP000650524"/>
    </source>
</evidence>
<dbReference type="PANTHER" id="PTHR42951:SF4">
    <property type="entry name" value="ACYL-COENZYME A THIOESTERASE MBLAC2"/>
    <property type="match status" value="1"/>
</dbReference>
<sequence length="293" mass="33355">MFDFEKGPIKLILGGKYPHCHTVFVDDQKSALIDAASKEDTLRALDQRNPVKILLVSHGHEDHIMYNYLFPQAAFWVPEADAHVFLSINNLLGCYSPTDEERAQWKHLLLEQCHYEVRKADRLLKDGDMLEFGRTRCLVIHTPGHTPGHCAFHFPEEKVLFLADMDLVKGGPYYGDVASSIEQTLDSLLRLAAIDVEVYLTSHGRGIHDGDPDQIHRFAAHIQKRENALLEFLAQGPKTLEEVTQKGIIYGPPRVVAGWDLSISERSMMSKHLKRLEKQCRVTLEAGRYEFLE</sequence>
<dbReference type="PANTHER" id="PTHR42951">
    <property type="entry name" value="METALLO-BETA-LACTAMASE DOMAIN-CONTAINING"/>
    <property type="match status" value="1"/>
</dbReference>
<dbReference type="SUPFAM" id="SSF56281">
    <property type="entry name" value="Metallo-hydrolase/oxidoreductase"/>
    <property type="match status" value="1"/>
</dbReference>
<evidence type="ECO:0000259" key="1">
    <source>
        <dbReference type="SMART" id="SM00849"/>
    </source>
</evidence>
<dbReference type="AlphaFoldDB" id="A0A8J6N013"/>
<organism evidence="2 3">
    <name type="scientific">Candidatus Desulfacyla euxinica</name>
    <dbReference type="NCBI Taxonomy" id="2841693"/>
    <lineage>
        <taxon>Bacteria</taxon>
        <taxon>Deltaproteobacteria</taxon>
        <taxon>Candidatus Desulfacyla</taxon>
    </lineage>
</organism>
<reference evidence="2 3" key="1">
    <citation type="submission" date="2020-08" db="EMBL/GenBank/DDBJ databases">
        <title>Bridging the membrane lipid divide: bacteria of the FCB group superphylum have the potential to synthesize archaeal ether lipids.</title>
        <authorList>
            <person name="Villanueva L."/>
            <person name="Von Meijenfeldt F.A.B."/>
            <person name="Westbye A.B."/>
            <person name="Yadav S."/>
            <person name="Hopmans E.C."/>
            <person name="Dutilh B.E."/>
            <person name="Sinninghe Damste J.S."/>
        </authorList>
    </citation>
    <scope>NUCLEOTIDE SEQUENCE [LARGE SCALE GENOMIC DNA]</scope>
    <source>
        <strain evidence="2">NIOZ-UU27</strain>
    </source>
</reference>
<dbReference type="InterPro" id="IPR050855">
    <property type="entry name" value="NDM-1-like"/>
</dbReference>
<feature type="domain" description="Metallo-beta-lactamase" evidence="1">
    <location>
        <begin position="19"/>
        <end position="203"/>
    </location>
</feature>
<dbReference type="Proteomes" id="UP000650524">
    <property type="component" value="Unassembled WGS sequence"/>
</dbReference>
<accession>A0A8J6N013</accession>
<evidence type="ECO:0000313" key="2">
    <source>
        <dbReference type="EMBL" id="MBC8178442.1"/>
    </source>
</evidence>
<dbReference type="CDD" id="cd06262">
    <property type="entry name" value="metallo-hydrolase-like_MBL-fold"/>
    <property type="match status" value="1"/>
</dbReference>